<dbReference type="SUPFAM" id="SSF53474">
    <property type="entry name" value="alpha/beta-Hydrolases"/>
    <property type="match status" value="1"/>
</dbReference>
<dbReference type="Gene3D" id="3.40.50.1820">
    <property type="entry name" value="alpha/beta hydrolase"/>
    <property type="match status" value="1"/>
</dbReference>
<reference evidence="3" key="1">
    <citation type="submission" date="2020-02" db="EMBL/GenBank/DDBJ databases">
        <authorList>
            <person name="Meier V. D."/>
        </authorList>
    </citation>
    <scope>NUCLEOTIDE SEQUENCE</scope>
    <source>
        <strain evidence="3">AVDCRST_MAG22</strain>
    </source>
</reference>
<dbReference type="GO" id="GO:0016787">
    <property type="term" value="F:hydrolase activity"/>
    <property type="evidence" value="ECO:0007669"/>
    <property type="project" value="UniProtKB-KW"/>
</dbReference>
<dbReference type="InterPro" id="IPR000073">
    <property type="entry name" value="AB_hydrolase_1"/>
</dbReference>
<keyword evidence="1" id="KW-0378">Hydrolase</keyword>
<dbReference type="InterPro" id="IPR029058">
    <property type="entry name" value="AB_hydrolase_fold"/>
</dbReference>
<accession>A0A6J4PDW4</accession>
<protein>
    <recommendedName>
        <fullName evidence="2">AB hydrolase-1 domain-containing protein</fullName>
    </recommendedName>
</protein>
<organism evidence="3">
    <name type="scientific">uncultured Rubrobacteraceae bacterium</name>
    <dbReference type="NCBI Taxonomy" id="349277"/>
    <lineage>
        <taxon>Bacteria</taxon>
        <taxon>Bacillati</taxon>
        <taxon>Actinomycetota</taxon>
        <taxon>Rubrobacteria</taxon>
        <taxon>Rubrobacterales</taxon>
        <taxon>Rubrobacteraceae</taxon>
        <taxon>environmental samples</taxon>
    </lineage>
</organism>
<evidence type="ECO:0000259" key="2">
    <source>
        <dbReference type="Pfam" id="PF12697"/>
    </source>
</evidence>
<dbReference type="AlphaFoldDB" id="A0A6J4PDW4"/>
<proteinExistence type="predicted"/>
<sequence>MGCSRGGGAVLNFALENRGRVGALVLVGSAVGGFGFDEEPPEEWDELVAAEEAGDLERVSELEVRMWVDGPRRGPGVVDPAVRDPVGEMNGIALKNEALGLGEELELRPPAATRLPQIQGPTLVLVGEEDRPRPLAAAGLLERLIPGARKTVMPGTAHLPNMERPDEFNRLVLDFLEG</sequence>
<dbReference type="InterPro" id="IPR050266">
    <property type="entry name" value="AB_hydrolase_sf"/>
</dbReference>
<feature type="domain" description="AB hydrolase-1" evidence="2">
    <location>
        <begin position="2"/>
        <end position="170"/>
    </location>
</feature>
<gene>
    <name evidence="3" type="ORF">AVDCRST_MAG22-1685</name>
</gene>
<name>A0A6J4PDW4_9ACTN</name>
<evidence type="ECO:0000256" key="1">
    <source>
        <dbReference type="ARBA" id="ARBA00022801"/>
    </source>
</evidence>
<evidence type="ECO:0000313" key="3">
    <source>
        <dbReference type="EMBL" id="CAA9408196.1"/>
    </source>
</evidence>
<dbReference type="GO" id="GO:0016020">
    <property type="term" value="C:membrane"/>
    <property type="evidence" value="ECO:0007669"/>
    <property type="project" value="TreeGrafter"/>
</dbReference>
<dbReference type="Pfam" id="PF12697">
    <property type="entry name" value="Abhydrolase_6"/>
    <property type="match status" value="1"/>
</dbReference>
<dbReference type="PANTHER" id="PTHR43798">
    <property type="entry name" value="MONOACYLGLYCEROL LIPASE"/>
    <property type="match status" value="1"/>
</dbReference>
<dbReference type="EMBL" id="CADCUV010000069">
    <property type="protein sequence ID" value="CAA9408196.1"/>
    <property type="molecule type" value="Genomic_DNA"/>
</dbReference>
<dbReference type="PANTHER" id="PTHR43798:SF31">
    <property type="entry name" value="AB HYDROLASE SUPERFAMILY PROTEIN YCLE"/>
    <property type="match status" value="1"/>
</dbReference>